<evidence type="ECO:0000259" key="10">
    <source>
        <dbReference type="PROSITE" id="PS51012"/>
    </source>
</evidence>
<dbReference type="GO" id="GO:0015920">
    <property type="term" value="P:lipopolysaccharide transport"/>
    <property type="evidence" value="ECO:0007669"/>
    <property type="project" value="TreeGrafter"/>
</dbReference>
<dbReference type="EMBL" id="MHPU01000034">
    <property type="protein sequence ID" value="OGZ88010.1"/>
    <property type="molecule type" value="Genomic_DNA"/>
</dbReference>
<comment type="caution">
    <text evidence="9">Lacks conserved residue(s) required for the propagation of feature annotation.</text>
</comment>
<feature type="domain" description="ABC transmembrane type-2" evidence="10">
    <location>
        <begin position="35"/>
        <end position="251"/>
    </location>
</feature>
<keyword evidence="7 9" id="KW-1133">Transmembrane helix</keyword>
<dbReference type="PANTHER" id="PTHR30413:SF8">
    <property type="entry name" value="TRANSPORT PERMEASE PROTEIN"/>
    <property type="match status" value="1"/>
</dbReference>
<organism evidence="11 12">
    <name type="scientific">Candidatus Staskawiczbacteria bacterium RIFOXYD1_FULL_32_13</name>
    <dbReference type="NCBI Taxonomy" id="1802234"/>
    <lineage>
        <taxon>Bacteria</taxon>
        <taxon>Candidatus Staskawicziibacteriota</taxon>
    </lineage>
</organism>
<feature type="transmembrane region" description="Helical" evidence="9">
    <location>
        <begin position="70"/>
        <end position="92"/>
    </location>
</feature>
<evidence type="ECO:0000256" key="6">
    <source>
        <dbReference type="ARBA" id="ARBA00022692"/>
    </source>
</evidence>
<dbReference type="PROSITE" id="PS51012">
    <property type="entry name" value="ABC_TM2"/>
    <property type="match status" value="1"/>
</dbReference>
<feature type="transmembrane region" description="Helical" evidence="9">
    <location>
        <begin position="112"/>
        <end position="134"/>
    </location>
</feature>
<evidence type="ECO:0000256" key="2">
    <source>
        <dbReference type="ARBA" id="ARBA00007783"/>
    </source>
</evidence>
<evidence type="ECO:0000256" key="1">
    <source>
        <dbReference type="ARBA" id="ARBA00004429"/>
    </source>
</evidence>
<dbReference type="PANTHER" id="PTHR30413">
    <property type="entry name" value="INNER MEMBRANE TRANSPORT PERMEASE"/>
    <property type="match status" value="1"/>
</dbReference>
<keyword evidence="3 9" id="KW-0813">Transport</keyword>
<dbReference type="Pfam" id="PF01061">
    <property type="entry name" value="ABC2_membrane"/>
    <property type="match status" value="1"/>
</dbReference>
<name>A0A1G2JNZ7_9BACT</name>
<dbReference type="GO" id="GO:0043190">
    <property type="term" value="C:ATP-binding cassette (ABC) transporter complex"/>
    <property type="evidence" value="ECO:0007669"/>
    <property type="project" value="InterPro"/>
</dbReference>
<keyword evidence="5" id="KW-0997">Cell inner membrane</keyword>
<gene>
    <name evidence="11" type="ORF">A2561_02890</name>
</gene>
<proteinExistence type="inferred from homology"/>
<protein>
    <recommendedName>
        <fullName evidence="9">Transport permease protein</fullName>
    </recommendedName>
</protein>
<evidence type="ECO:0000313" key="12">
    <source>
        <dbReference type="Proteomes" id="UP000178935"/>
    </source>
</evidence>
<sequence length="259" mass="30351">MRKLKKYYKKIKRILELSFSLAKANFKLRNENSYLGIFWYLLEPLCFFAIILLIGGVINQNPIEYYPLYLFLGLIMFNFFINSTLNITNIIISNGALIKSMKINYEALVISGVMQFVFSHIIEMIIFLVLMIFLKGSFLSSFFYLPIFLLFVLFVLGIAFMLSAIGAYVSDLFNLWNVFTRLLWFLTPIFYVMPSSIIFQKISYFNPMFHLINIARSIIIYDKIPSFYVLLLMTCVCIFSFIIGLLIFKRYKGKFAEIV</sequence>
<accession>A0A1G2JNZ7</accession>
<evidence type="ECO:0000256" key="3">
    <source>
        <dbReference type="ARBA" id="ARBA00022448"/>
    </source>
</evidence>
<evidence type="ECO:0000256" key="9">
    <source>
        <dbReference type="RuleBase" id="RU361157"/>
    </source>
</evidence>
<evidence type="ECO:0000313" key="11">
    <source>
        <dbReference type="EMBL" id="OGZ88010.1"/>
    </source>
</evidence>
<dbReference type="InterPro" id="IPR000412">
    <property type="entry name" value="ABC_2_transport"/>
</dbReference>
<feature type="transmembrane region" description="Helical" evidence="9">
    <location>
        <begin position="227"/>
        <end position="248"/>
    </location>
</feature>
<evidence type="ECO:0000256" key="5">
    <source>
        <dbReference type="ARBA" id="ARBA00022519"/>
    </source>
</evidence>
<keyword evidence="8 9" id="KW-0472">Membrane</keyword>
<dbReference type="InterPro" id="IPR013525">
    <property type="entry name" value="ABC2_TM"/>
</dbReference>
<evidence type="ECO:0000256" key="8">
    <source>
        <dbReference type="ARBA" id="ARBA00023136"/>
    </source>
</evidence>
<dbReference type="AlphaFoldDB" id="A0A1G2JNZ7"/>
<dbReference type="GO" id="GO:0140359">
    <property type="term" value="F:ABC-type transporter activity"/>
    <property type="evidence" value="ECO:0007669"/>
    <property type="project" value="InterPro"/>
</dbReference>
<dbReference type="PRINTS" id="PR00164">
    <property type="entry name" value="ABC2TRNSPORT"/>
</dbReference>
<evidence type="ECO:0000256" key="4">
    <source>
        <dbReference type="ARBA" id="ARBA00022475"/>
    </source>
</evidence>
<comment type="caution">
    <text evidence="11">The sequence shown here is derived from an EMBL/GenBank/DDBJ whole genome shotgun (WGS) entry which is preliminary data.</text>
</comment>
<dbReference type="Proteomes" id="UP000178935">
    <property type="component" value="Unassembled WGS sequence"/>
</dbReference>
<feature type="transmembrane region" description="Helical" evidence="9">
    <location>
        <begin position="37"/>
        <end position="58"/>
    </location>
</feature>
<feature type="transmembrane region" description="Helical" evidence="9">
    <location>
        <begin position="141"/>
        <end position="169"/>
    </location>
</feature>
<dbReference type="InterPro" id="IPR047817">
    <property type="entry name" value="ABC2_TM_bact-type"/>
</dbReference>
<comment type="subcellular location">
    <subcellularLocation>
        <location evidence="1">Cell inner membrane</location>
        <topology evidence="1">Multi-pass membrane protein</topology>
    </subcellularLocation>
    <subcellularLocation>
        <location evidence="9">Cell membrane</location>
        <topology evidence="9">Multi-pass membrane protein</topology>
    </subcellularLocation>
</comment>
<comment type="similarity">
    <text evidence="2 9">Belongs to the ABC-2 integral membrane protein family.</text>
</comment>
<keyword evidence="6 9" id="KW-0812">Transmembrane</keyword>
<evidence type="ECO:0000256" key="7">
    <source>
        <dbReference type="ARBA" id="ARBA00022989"/>
    </source>
</evidence>
<keyword evidence="4 9" id="KW-1003">Cell membrane</keyword>
<reference evidence="11 12" key="1">
    <citation type="journal article" date="2016" name="Nat. Commun.">
        <title>Thousands of microbial genomes shed light on interconnected biogeochemical processes in an aquifer system.</title>
        <authorList>
            <person name="Anantharaman K."/>
            <person name="Brown C.T."/>
            <person name="Hug L.A."/>
            <person name="Sharon I."/>
            <person name="Castelle C.J."/>
            <person name="Probst A.J."/>
            <person name="Thomas B.C."/>
            <person name="Singh A."/>
            <person name="Wilkins M.J."/>
            <person name="Karaoz U."/>
            <person name="Brodie E.L."/>
            <person name="Williams K.H."/>
            <person name="Hubbard S.S."/>
            <person name="Banfield J.F."/>
        </authorList>
    </citation>
    <scope>NUCLEOTIDE SEQUENCE [LARGE SCALE GENOMIC DNA]</scope>
</reference>